<dbReference type="Proteomes" id="UP001162131">
    <property type="component" value="Unassembled WGS sequence"/>
</dbReference>
<evidence type="ECO:0000313" key="2">
    <source>
        <dbReference type="Proteomes" id="UP001162131"/>
    </source>
</evidence>
<evidence type="ECO:0000313" key="1">
    <source>
        <dbReference type="EMBL" id="CAG9327401.1"/>
    </source>
</evidence>
<protein>
    <recommendedName>
        <fullName evidence="3">Roadblock/LAMTOR2 domain-containing protein</fullName>
    </recommendedName>
</protein>
<reference evidence="1" key="1">
    <citation type="submission" date="2021-09" db="EMBL/GenBank/DDBJ databases">
        <authorList>
            <consortium name="AG Swart"/>
            <person name="Singh M."/>
            <person name="Singh A."/>
            <person name="Seah K."/>
            <person name="Emmerich C."/>
        </authorList>
    </citation>
    <scope>NUCLEOTIDE SEQUENCE</scope>
    <source>
        <strain evidence="1">ATCC30299</strain>
    </source>
</reference>
<comment type="caution">
    <text evidence="1">The sequence shown here is derived from an EMBL/GenBank/DDBJ whole genome shotgun (WGS) entry which is preliminary data.</text>
</comment>
<dbReference type="Pfam" id="PF08923">
    <property type="entry name" value="MAPKK1_Int"/>
    <property type="match status" value="1"/>
</dbReference>
<organism evidence="1 2">
    <name type="scientific">Blepharisma stoltei</name>
    <dbReference type="NCBI Taxonomy" id="1481888"/>
    <lineage>
        <taxon>Eukaryota</taxon>
        <taxon>Sar</taxon>
        <taxon>Alveolata</taxon>
        <taxon>Ciliophora</taxon>
        <taxon>Postciliodesmatophora</taxon>
        <taxon>Heterotrichea</taxon>
        <taxon>Heterotrichida</taxon>
        <taxon>Blepharismidae</taxon>
        <taxon>Blepharisma</taxon>
    </lineage>
</organism>
<gene>
    <name evidence="1" type="ORF">BSTOLATCC_MIC43440</name>
</gene>
<sequence length="121" mass="13489">MAASLNSYFENCGRSLEVTSLSLCDNNGVEIINWGEKIQEIQLLSAMFQSTLENSVKLPIGRAKHITLFYSQKVLIQKSMDSMFLAIVMPRDGPIGKVLTQLDKIERDLSPLAQIIASRES</sequence>
<dbReference type="EMBL" id="CAJZBQ010000043">
    <property type="protein sequence ID" value="CAG9327401.1"/>
    <property type="molecule type" value="Genomic_DNA"/>
</dbReference>
<dbReference type="Gene3D" id="3.30.450.30">
    <property type="entry name" value="Dynein light chain 2a, cytoplasmic"/>
    <property type="match status" value="1"/>
</dbReference>
<dbReference type="GO" id="GO:0032006">
    <property type="term" value="P:regulation of TOR signaling"/>
    <property type="evidence" value="ECO:0007669"/>
    <property type="project" value="InterPro"/>
</dbReference>
<evidence type="ECO:0008006" key="3">
    <source>
        <dbReference type="Google" id="ProtNLM"/>
    </source>
</evidence>
<dbReference type="SUPFAM" id="SSF103196">
    <property type="entry name" value="Roadblock/LC7 domain"/>
    <property type="match status" value="1"/>
</dbReference>
<proteinExistence type="predicted"/>
<dbReference type="SMART" id="SM01278">
    <property type="entry name" value="MAPKK1_Int"/>
    <property type="match status" value="1"/>
</dbReference>
<accession>A0AAU9JM49</accession>
<keyword evidence="2" id="KW-1185">Reference proteome</keyword>
<name>A0AAU9JM49_9CILI</name>
<dbReference type="AlphaFoldDB" id="A0AAU9JM49"/>
<dbReference type="InterPro" id="IPR015019">
    <property type="entry name" value="LAMTOR3"/>
</dbReference>